<dbReference type="InterPro" id="IPR046718">
    <property type="entry name" value="DUF6610"/>
</dbReference>
<reference evidence="1" key="1">
    <citation type="journal article" date="2020" name="mSystems">
        <title>Genome- and Community-Level Interaction Insights into Carbon Utilization and Element Cycling Functions of Hydrothermarchaeota in Hydrothermal Sediment.</title>
        <authorList>
            <person name="Zhou Z."/>
            <person name="Liu Y."/>
            <person name="Xu W."/>
            <person name="Pan J."/>
            <person name="Luo Z.H."/>
            <person name="Li M."/>
        </authorList>
    </citation>
    <scope>NUCLEOTIDE SEQUENCE [LARGE SCALE GENOMIC DNA]</scope>
    <source>
        <strain evidence="1">SpSt-192</strain>
    </source>
</reference>
<name>A0A7C3AQ23_9BACT</name>
<dbReference type="InterPro" id="IPR036086">
    <property type="entry name" value="ParB/Sulfiredoxin_sf"/>
</dbReference>
<comment type="caution">
    <text evidence="1">The sequence shown here is derived from an EMBL/GenBank/DDBJ whole genome shotgun (WGS) entry which is preliminary data.</text>
</comment>
<evidence type="ECO:0000313" key="1">
    <source>
        <dbReference type="EMBL" id="HEX70641.1"/>
    </source>
</evidence>
<protein>
    <submittedName>
        <fullName evidence="1">Uncharacterized protein</fullName>
    </submittedName>
</protein>
<gene>
    <name evidence="1" type="ORF">ENP13_05290</name>
</gene>
<dbReference type="SUPFAM" id="SSF110849">
    <property type="entry name" value="ParB/Sulfiredoxin"/>
    <property type="match status" value="1"/>
</dbReference>
<dbReference type="CDD" id="cd16401">
    <property type="entry name" value="ParB_N_like_MT"/>
    <property type="match status" value="1"/>
</dbReference>
<sequence>MDRRGHPRLGTTGREARRVTVSCPDSAEKVVRQLAALATVPVTYNGKPLPGPPREIRIGPQFWRRFACAAGCAACCLPFSLDLLPSERAALPPEFQRHFRERTVTVNGRRVTLATVADNWRDGRCLFLVPGRGGDLRVLGCALYPTMPLSCQSAPQFQPIYRRDEQVTYLWNRRTGHLVGGHQRLRVLLERGVKEVDVSVVDLPLEKEKALNVALNKIQGEWDEAMLAALLEELDDAGALDLTGFDRAELDVLLARLEQKLLAGGPVDLEEIGDEDTTEAPPDTLDVIVTYGAGFVVCCIAVKYGFRYGVQSSEPVCYQAGRLRGHEVAFVDCDYRNYDHARHLEAVARYRPKYATVRDVMSREQCRDAGIPYYPLDTILRWAEELEEYAEHVIVIPKYDCLDEIPERYVLGYSIPTSHGGTPLPIERFFGRRIHLLGGSPEDQYRYWRAARPYVVSIDHNYLLKISQYGQLWSPGGHSVSVTDVLGDDLVSTVFIAAAVNLARFAHLFRRKSSDDELGSLVLDGRNEA</sequence>
<accession>A0A7C3AQ23</accession>
<proteinExistence type="predicted"/>
<dbReference type="Pfam" id="PF20314">
    <property type="entry name" value="DUF6610"/>
    <property type="match status" value="1"/>
</dbReference>
<organism evidence="1">
    <name type="scientific">Thermorudis sp</name>
    <dbReference type="NCBI Taxonomy" id="1969470"/>
    <lineage>
        <taxon>Bacteria</taxon>
        <taxon>Pseudomonadati</taxon>
        <taxon>Thermomicrobiota</taxon>
        <taxon>Thermomicrobia</taxon>
        <taxon>Thermomicrobia incertae sedis</taxon>
        <taxon>Thermorudis</taxon>
    </lineage>
</organism>
<dbReference type="AlphaFoldDB" id="A0A7C3AQ23"/>
<dbReference type="EMBL" id="DSID01000402">
    <property type="protein sequence ID" value="HEX70641.1"/>
    <property type="molecule type" value="Genomic_DNA"/>
</dbReference>